<dbReference type="Gene3D" id="3.30.420.10">
    <property type="entry name" value="Ribonuclease H-like superfamily/Ribonuclease H"/>
    <property type="match status" value="1"/>
</dbReference>
<evidence type="ECO:0000313" key="4">
    <source>
        <dbReference type="Proteomes" id="UP000789570"/>
    </source>
</evidence>
<dbReference type="EMBL" id="CAJVPQ010002388">
    <property type="protein sequence ID" value="CAG8595310.1"/>
    <property type="molecule type" value="Genomic_DNA"/>
</dbReference>
<dbReference type="InterPro" id="IPR002492">
    <property type="entry name" value="Transposase_Tc1-like"/>
</dbReference>
<organism evidence="3 4">
    <name type="scientific">Funneliformis caledonium</name>
    <dbReference type="NCBI Taxonomy" id="1117310"/>
    <lineage>
        <taxon>Eukaryota</taxon>
        <taxon>Fungi</taxon>
        <taxon>Fungi incertae sedis</taxon>
        <taxon>Mucoromycota</taxon>
        <taxon>Glomeromycotina</taxon>
        <taxon>Glomeromycetes</taxon>
        <taxon>Glomerales</taxon>
        <taxon>Glomeraceae</taxon>
        <taxon>Funneliformis</taxon>
    </lineage>
</organism>
<dbReference type="AlphaFoldDB" id="A0A9N9CBI7"/>
<dbReference type="InterPro" id="IPR009057">
    <property type="entry name" value="Homeodomain-like_sf"/>
</dbReference>
<reference evidence="3" key="1">
    <citation type="submission" date="2021-06" db="EMBL/GenBank/DDBJ databases">
        <authorList>
            <person name="Kallberg Y."/>
            <person name="Tangrot J."/>
            <person name="Rosling A."/>
        </authorList>
    </citation>
    <scope>NUCLEOTIDE SEQUENCE</scope>
    <source>
        <strain evidence="3">UK204</strain>
    </source>
</reference>
<keyword evidence="4" id="KW-1185">Reference proteome</keyword>
<feature type="region of interest" description="Disordered" evidence="1">
    <location>
        <begin position="106"/>
        <end position="132"/>
    </location>
</feature>
<dbReference type="InterPro" id="IPR036397">
    <property type="entry name" value="RNaseH_sf"/>
</dbReference>
<dbReference type="Proteomes" id="UP000789570">
    <property type="component" value="Unassembled WGS sequence"/>
</dbReference>
<name>A0A9N9CBI7_9GLOM</name>
<sequence length="456" mass="52408">MFKPIVTKYLSETNFGQSFLFWNTNQNVDYIQIPSIILRIITDFEKLFSTAEAKEFIDKLREEQEERRFDSAFQINVTSSCTVKALKGYNANQTLIDELKVNDEHKNERKRPAEEISHTITSPNLRPSVEEKETDAQFLFSDQIVKGHPEDTNSLDQAIRNEDTSYERRRRCSTPEDKTKSVNLDEVPSATTTTSLDSSSEYIPSDESEEDDELEFITMGHKKARLKSNKSNELPSSPSLQFPRQSPIDNQLRRNDFITGEIECTNLALKPWKYEVHGGHFRGIRRWSTVASESDARFCTVTELTSQDKEKILAYMENFNPAQIARKMGRDPTTIRRIIDRYKKTGKTENLPRSGRPPALDDNEKNALINEVTQDRCEPLHEVINTLGLNCSLTTAKRALHDVGIYFHVAAKKPFISEKHSLARISWCEKYKEKTAYDWAQVIFSDESSVEIGKQS</sequence>
<evidence type="ECO:0000313" key="3">
    <source>
        <dbReference type="EMBL" id="CAG8595310.1"/>
    </source>
</evidence>
<feature type="compositionally biased region" description="Basic and acidic residues" evidence="1">
    <location>
        <begin position="159"/>
        <end position="180"/>
    </location>
</feature>
<gene>
    <name evidence="3" type="ORF">FCALED_LOCUS8311</name>
</gene>
<evidence type="ECO:0000259" key="2">
    <source>
        <dbReference type="Pfam" id="PF01498"/>
    </source>
</evidence>
<protein>
    <submittedName>
        <fullName evidence="3">11898_t:CDS:1</fullName>
    </submittedName>
</protein>
<accession>A0A9N9CBI7</accession>
<dbReference type="Pfam" id="PF13551">
    <property type="entry name" value="HTH_29"/>
    <property type="match status" value="1"/>
</dbReference>
<comment type="caution">
    <text evidence="3">The sequence shown here is derived from an EMBL/GenBank/DDBJ whole genome shotgun (WGS) entry which is preliminary data.</text>
</comment>
<dbReference type="SUPFAM" id="SSF46689">
    <property type="entry name" value="Homeodomain-like"/>
    <property type="match status" value="1"/>
</dbReference>
<feature type="compositionally biased region" description="Acidic residues" evidence="1">
    <location>
        <begin position="204"/>
        <end position="215"/>
    </location>
</feature>
<evidence type="ECO:0000256" key="1">
    <source>
        <dbReference type="SAM" id="MobiDB-lite"/>
    </source>
</evidence>
<feature type="region of interest" description="Disordered" evidence="1">
    <location>
        <begin position="146"/>
        <end position="247"/>
    </location>
</feature>
<dbReference type="OrthoDB" id="2390600at2759"/>
<feature type="compositionally biased region" description="Low complexity" evidence="1">
    <location>
        <begin position="189"/>
        <end position="203"/>
    </location>
</feature>
<feature type="domain" description="Transposase Tc1-like" evidence="2">
    <location>
        <begin position="366"/>
        <end position="432"/>
    </location>
</feature>
<proteinExistence type="predicted"/>
<dbReference type="GO" id="GO:0003677">
    <property type="term" value="F:DNA binding"/>
    <property type="evidence" value="ECO:0007669"/>
    <property type="project" value="InterPro"/>
</dbReference>
<dbReference type="GO" id="GO:0015074">
    <property type="term" value="P:DNA integration"/>
    <property type="evidence" value="ECO:0007669"/>
    <property type="project" value="InterPro"/>
</dbReference>
<dbReference type="Pfam" id="PF01498">
    <property type="entry name" value="HTH_Tnp_Tc3_2"/>
    <property type="match status" value="1"/>
</dbReference>
<feature type="compositionally biased region" description="Basic and acidic residues" evidence="1">
    <location>
        <begin position="106"/>
        <end position="117"/>
    </location>
</feature>
<feature type="compositionally biased region" description="Polar residues" evidence="1">
    <location>
        <begin position="229"/>
        <end position="247"/>
    </location>
</feature>
<dbReference type="GO" id="GO:0006313">
    <property type="term" value="P:DNA transposition"/>
    <property type="evidence" value="ECO:0007669"/>
    <property type="project" value="InterPro"/>
</dbReference>